<dbReference type="EMBL" id="LT670844">
    <property type="protein sequence ID" value="SHJ94860.1"/>
    <property type="molecule type" value="Genomic_DNA"/>
</dbReference>
<dbReference type="GO" id="GO:0032259">
    <property type="term" value="P:methylation"/>
    <property type="evidence" value="ECO:0007669"/>
    <property type="project" value="UniProtKB-KW"/>
</dbReference>
<evidence type="ECO:0000313" key="2">
    <source>
        <dbReference type="Proteomes" id="UP000189935"/>
    </source>
</evidence>
<sequence length="211" mass="23728">MRQLIAATIRRIASFSETLEGYEQSELVDTIFKKTVAYEPDSDWPEMAGVSTVLDFGGGCGVHYKQARSPIVRWAVVETPLMVQRASELATDRLRFFTSVRDAANWLGSVDVMHSMGALQYVPDPARTLNALCEVRAKKMYWAKIALSAKTTKRENQLSLLGENGPGTIRKFSGKAVRYTLTAIPEQTFLDAHKDYSLADRGVDWFRFVLR</sequence>
<proteinExistence type="predicted"/>
<dbReference type="RefSeq" id="WP_079537991.1">
    <property type="nucleotide sequence ID" value="NZ_LT670844.1"/>
</dbReference>
<accession>A0A1M6NGK8</accession>
<dbReference type="SUPFAM" id="SSF53335">
    <property type="entry name" value="S-adenosyl-L-methionine-dependent methyltransferases"/>
    <property type="match status" value="1"/>
</dbReference>
<reference evidence="1 2" key="1">
    <citation type="submission" date="2016-11" db="EMBL/GenBank/DDBJ databases">
        <authorList>
            <person name="Jaros S."/>
            <person name="Januszkiewicz K."/>
            <person name="Wedrychowicz H."/>
        </authorList>
    </citation>
    <scope>NUCLEOTIDE SEQUENCE [LARGE SCALE GENOMIC DNA]</scope>
    <source>
        <strain evidence="1 2">GAS499</strain>
    </source>
</reference>
<keyword evidence="1" id="KW-0489">Methyltransferase</keyword>
<dbReference type="GO" id="GO:0008168">
    <property type="term" value="F:methyltransferase activity"/>
    <property type="evidence" value="ECO:0007669"/>
    <property type="project" value="UniProtKB-KW"/>
</dbReference>
<dbReference type="AlphaFoldDB" id="A0A1M6NGK8"/>
<organism evidence="1 2">
    <name type="scientific">Bradyrhizobium lablabi</name>
    <dbReference type="NCBI Taxonomy" id="722472"/>
    <lineage>
        <taxon>Bacteria</taxon>
        <taxon>Pseudomonadati</taxon>
        <taxon>Pseudomonadota</taxon>
        <taxon>Alphaproteobacteria</taxon>
        <taxon>Hyphomicrobiales</taxon>
        <taxon>Nitrobacteraceae</taxon>
        <taxon>Bradyrhizobium</taxon>
    </lineage>
</organism>
<dbReference type="Proteomes" id="UP000189935">
    <property type="component" value="Chromosome I"/>
</dbReference>
<protein>
    <submittedName>
        <fullName evidence="1">Putative methyltransferase, LIC12133 family</fullName>
    </submittedName>
</protein>
<dbReference type="InterPro" id="IPR029063">
    <property type="entry name" value="SAM-dependent_MTases_sf"/>
</dbReference>
<dbReference type="Gene3D" id="3.40.50.150">
    <property type="entry name" value="Vaccinia Virus protein VP39"/>
    <property type="match status" value="1"/>
</dbReference>
<keyword evidence="1" id="KW-0808">Transferase</keyword>
<dbReference type="OrthoDB" id="8223684at2"/>
<gene>
    <name evidence="1" type="ORF">SAMN05444159_1990</name>
</gene>
<evidence type="ECO:0000313" key="1">
    <source>
        <dbReference type="EMBL" id="SHJ94860.1"/>
    </source>
</evidence>
<name>A0A1M6NGK8_9BRAD</name>